<keyword evidence="3 7" id="KW-0812">Transmembrane</keyword>
<evidence type="ECO:0000256" key="3">
    <source>
        <dbReference type="ARBA" id="ARBA00022692"/>
    </source>
</evidence>
<dbReference type="GO" id="GO:0008233">
    <property type="term" value="F:peptidase activity"/>
    <property type="evidence" value="ECO:0007669"/>
    <property type="project" value="UniProtKB-KW"/>
</dbReference>
<evidence type="ECO:0000256" key="1">
    <source>
        <dbReference type="ARBA" id="ARBA00004141"/>
    </source>
</evidence>
<dbReference type="Proteomes" id="UP001339883">
    <property type="component" value="Unassembled WGS sequence"/>
</dbReference>
<dbReference type="PANTHER" id="PTHR43731">
    <property type="entry name" value="RHOMBOID PROTEASE"/>
    <property type="match status" value="1"/>
</dbReference>
<proteinExistence type="inferred from homology"/>
<dbReference type="Gene3D" id="1.20.1540.10">
    <property type="entry name" value="Rhomboid-like"/>
    <property type="match status" value="1"/>
</dbReference>
<feature type="transmembrane region" description="Helical" evidence="7">
    <location>
        <begin position="176"/>
        <end position="192"/>
    </location>
</feature>
<name>A0ABU6DR96_9GAMM</name>
<evidence type="ECO:0000259" key="8">
    <source>
        <dbReference type="Pfam" id="PF01694"/>
    </source>
</evidence>
<dbReference type="GO" id="GO:0006508">
    <property type="term" value="P:proteolysis"/>
    <property type="evidence" value="ECO:0007669"/>
    <property type="project" value="UniProtKB-KW"/>
</dbReference>
<keyword evidence="10" id="KW-1185">Reference proteome</keyword>
<keyword evidence="6 7" id="KW-0472">Membrane</keyword>
<feature type="transmembrane region" description="Helical" evidence="7">
    <location>
        <begin position="15"/>
        <end position="36"/>
    </location>
</feature>
<evidence type="ECO:0000256" key="4">
    <source>
        <dbReference type="ARBA" id="ARBA00022801"/>
    </source>
</evidence>
<comment type="caution">
    <text evidence="9">The sequence shown here is derived from an EMBL/GenBank/DDBJ whole genome shotgun (WGS) entry which is preliminary data.</text>
</comment>
<feature type="transmembrane region" description="Helical" evidence="7">
    <location>
        <begin position="101"/>
        <end position="123"/>
    </location>
</feature>
<dbReference type="InterPro" id="IPR022764">
    <property type="entry name" value="Peptidase_S54_rhomboid_dom"/>
</dbReference>
<gene>
    <name evidence="9" type="ORF">I2F25_04835</name>
</gene>
<evidence type="ECO:0000313" key="10">
    <source>
        <dbReference type="Proteomes" id="UP001339883"/>
    </source>
</evidence>
<dbReference type="EMBL" id="VTDN01000003">
    <property type="protein sequence ID" value="MEB5476384.1"/>
    <property type="molecule type" value="Genomic_DNA"/>
</dbReference>
<sequence>MQQPLFYKSKLDLQLWWATALIIIVNVGLYLLQITAGVNSSNPSLLDAIRWGADYPPLTLIYEPYRLFTCMFFHFGFIHLALNMWSLYIFGKIAEQIYGRFYYICLYLLAGLTGSLLSNWITIENSYHLLHVFSVDLLPTVNGGASGAIMGLGGALTILSFFPPAPQQPFILSKKVLLWVMLINLSVGFITPNINNMAHIGGILMGVILSLIWYFSQRKNTSLKLIIGIIFGILLNLMIYLYCEYKLKDIYLLWMDILNNHPFQ</sequence>
<feature type="transmembrane region" description="Helical" evidence="7">
    <location>
        <begin position="65"/>
        <end position="89"/>
    </location>
</feature>
<evidence type="ECO:0000256" key="2">
    <source>
        <dbReference type="ARBA" id="ARBA00009045"/>
    </source>
</evidence>
<keyword evidence="9" id="KW-0645">Protease</keyword>
<accession>A0ABU6DR96</accession>
<keyword evidence="4" id="KW-0378">Hydrolase</keyword>
<protein>
    <submittedName>
        <fullName evidence="9">Rhomboid family intramembrane serine protease</fullName>
    </submittedName>
</protein>
<comment type="similarity">
    <text evidence="2">Belongs to the peptidase S54 family.</text>
</comment>
<comment type="subcellular location">
    <subcellularLocation>
        <location evidence="1">Membrane</location>
        <topology evidence="1">Multi-pass membrane protein</topology>
    </subcellularLocation>
</comment>
<feature type="transmembrane region" description="Helical" evidence="7">
    <location>
        <begin position="223"/>
        <end position="242"/>
    </location>
</feature>
<feature type="domain" description="Peptidase S54 rhomboid" evidence="8">
    <location>
        <begin position="63"/>
        <end position="212"/>
    </location>
</feature>
<dbReference type="RefSeq" id="WP_325774901.1">
    <property type="nucleotide sequence ID" value="NZ_VTDN01000003.1"/>
</dbReference>
<dbReference type="InterPro" id="IPR050925">
    <property type="entry name" value="Rhomboid_protease_S54"/>
</dbReference>
<evidence type="ECO:0000256" key="7">
    <source>
        <dbReference type="SAM" id="Phobius"/>
    </source>
</evidence>
<dbReference type="InterPro" id="IPR035952">
    <property type="entry name" value="Rhomboid-like_sf"/>
</dbReference>
<dbReference type="SUPFAM" id="SSF144091">
    <property type="entry name" value="Rhomboid-like"/>
    <property type="match status" value="1"/>
</dbReference>
<evidence type="ECO:0000313" key="9">
    <source>
        <dbReference type="EMBL" id="MEB5476384.1"/>
    </source>
</evidence>
<feature type="transmembrane region" description="Helical" evidence="7">
    <location>
        <begin position="198"/>
        <end position="216"/>
    </location>
</feature>
<reference evidence="9 10" key="1">
    <citation type="submission" date="2019-08" db="EMBL/GenBank/DDBJ databases">
        <title>Five species of Acinetobacter isolated from floral nectar and animal pollinators.</title>
        <authorList>
            <person name="Hendry T.A."/>
        </authorList>
    </citation>
    <scope>NUCLEOTIDE SEQUENCE [LARGE SCALE GENOMIC DNA]</scope>
    <source>
        <strain evidence="9 10">MD18.27</strain>
    </source>
</reference>
<evidence type="ECO:0000256" key="6">
    <source>
        <dbReference type="ARBA" id="ARBA00023136"/>
    </source>
</evidence>
<dbReference type="Pfam" id="PF01694">
    <property type="entry name" value="Rhomboid"/>
    <property type="match status" value="1"/>
</dbReference>
<organism evidence="9 10">
    <name type="scientific">Acinetobacter pollinis</name>
    <dbReference type="NCBI Taxonomy" id="2605270"/>
    <lineage>
        <taxon>Bacteria</taxon>
        <taxon>Pseudomonadati</taxon>
        <taxon>Pseudomonadota</taxon>
        <taxon>Gammaproteobacteria</taxon>
        <taxon>Moraxellales</taxon>
        <taxon>Moraxellaceae</taxon>
        <taxon>Acinetobacter</taxon>
    </lineage>
</organism>
<feature type="transmembrane region" description="Helical" evidence="7">
    <location>
        <begin position="143"/>
        <end position="164"/>
    </location>
</feature>
<dbReference type="PANTHER" id="PTHR43731:SF14">
    <property type="entry name" value="PRESENILIN-ASSOCIATED RHOMBOID-LIKE PROTEIN, MITOCHONDRIAL"/>
    <property type="match status" value="1"/>
</dbReference>
<keyword evidence="5 7" id="KW-1133">Transmembrane helix</keyword>
<evidence type="ECO:0000256" key="5">
    <source>
        <dbReference type="ARBA" id="ARBA00022989"/>
    </source>
</evidence>